<reference evidence="6 7" key="1">
    <citation type="journal article" date="2019" name="Sci. Rep.">
        <title>Orb-weaving spider Araneus ventricosus genome elucidates the spidroin gene catalogue.</title>
        <authorList>
            <person name="Kono N."/>
            <person name="Nakamura H."/>
            <person name="Ohtoshi R."/>
            <person name="Moran D.A.P."/>
            <person name="Shinohara A."/>
            <person name="Yoshida Y."/>
            <person name="Fujiwara M."/>
            <person name="Mori M."/>
            <person name="Tomita M."/>
            <person name="Arakawa K."/>
        </authorList>
    </citation>
    <scope>NUCLEOTIDE SEQUENCE [LARGE SCALE GENOMIC DNA]</scope>
</reference>
<gene>
    <name evidence="6" type="primary">Tmem17b</name>
    <name evidence="6" type="ORF">AVEN_109481_1</name>
</gene>
<dbReference type="Proteomes" id="UP000499080">
    <property type="component" value="Unassembled WGS sequence"/>
</dbReference>
<evidence type="ECO:0000256" key="5">
    <source>
        <dbReference type="SAM" id="Phobius"/>
    </source>
</evidence>
<keyword evidence="4 5" id="KW-0472">Membrane</keyword>
<keyword evidence="2 5" id="KW-0812">Transmembrane</keyword>
<dbReference type="OrthoDB" id="6417551at2759"/>
<dbReference type="GO" id="GO:1905515">
    <property type="term" value="P:non-motile cilium assembly"/>
    <property type="evidence" value="ECO:0007669"/>
    <property type="project" value="TreeGrafter"/>
</dbReference>
<feature type="transmembrane region" description="Helical" evidence="5">
    <location>
        <begin position="139"/>
        <end position="159"/>
    </location>
</feature>
<proteinExistence type="predicted"/>
<dbReference type="InterPro" id="IPR019184">
    <property type="entry name" value="Uncharacterised_TM-17"/>
</dbReference>
<comment type="caution">
    <text evidence="6">The sequence shown here is derived from an EMBL/GenBank/DDBJ whole genome shotgun (WGS) entry which is preliminary data.</text>
</comment>
<sequence>MDTVKSAARKVSEVVFPGIKISYGHKFTRKSEEVLSSLPLQMCLYFNANYSPLWILIRIGCLVYKFADLPQLYQILLTTVIVVMVIVEISRLYLGYVGNLTEKVPELAGFWLLTLFLQFPLQCLCTFSSDYIILPWERLTDAIMMLFLILEIFIGYFTVKTITNHQALKFKLQMMKSNSTNISTETFLE</sequence>
<evidence type="ECO:0000256" key="1">
    <source>
        <dbReference type="ARBA" id="ARBA00004141"/>
    </source>
</evidence>
<feature type="transmembrane region" description="Helical" evidence="5">
    <location>
        <begin position="76"/>
        <end position="96"/>
    </location>
</feature>
<organism evidence="6 7">
    <name type="scientific">Araneus ventricosus</name>
    <name type="common">Orbweaver spider</name>
    <name type="synonym">Epeira ventricosa</name>
    <dbReference type="NCBI Taxonomy" id="182803"/>
    <lineage>
        <taxon>Eukaryota</taxon>
        <taxon>Metazoa</taxon>
        <taxon>Ecdysozoa</taxon>
        <taxon>Arthropoda</taxon>
        <taxon>Chelicerata</taxon>
        <taxon>Arachnida</taxon>
        <taxon>Araneae</taxon>
        <taxon>Araneomorphae</taxon>
        <taxon>Entelegynae</taxon>
        <taxon>Araneoidea</taxon>
        <taxon>Araneidae</taxon>
        <taxon>Araneus</taxon>
    </lineage>
</organism>
<feature type="transmembrane region" description="Helical" evidence="5">
    <location>
        <begin position="108"/>
        <end position="127"/>
    </location>
</feature>
<comment type="subcellular location">
    <subcellularLocation>
        <location evidence="1">Membrane</location>
        <topology evidence="1">Multi-pass membrane protein</topology>
    </subcellularLocation>
</comment>
<dbReference type="Pfam" id="PF09799">
    <property type="entry name" value="Transmemb_17"/>
    <property type="match status" value="1"/>
</dbReference>
<evidence type="ECO:0000256" key="4">
    <source>
        <dbReference type="ARBA" id="ARBA00023136"/>
    </source>
</evidence>
<name>A0A4Y2II15_ARAVE</name>
<keyword evidence="3 5" id="KW-1133">Transmembrane helix</keyword>
<feature type="transmembrane region" description="Helical" evidence="5">
    <location>
        <begin position="44"/>
        <end position="64"/>
    </location>
</feature>
<dbReference type="GO" id="GO:0016020">
    <property type="term" value="C:membrane"/>
    <property type="evidence" value="ECO:0007669"/>
    <property type="project" value="UniProtKB-SubCell"/>
</dbReference>
<keyword evidence="7" id="KW-1185">Reference proteome</keyword>
<dbReference type="PANTHER" id="PTHR13531:SF6">
    <property type="entry name" value="TMEM (HUMAN TRANSMEMBRANE PROTEIN) HOMOLOG"/>
    <property type="match status" value="1"/>
</dbReference>
<dbReference type="EMBL" id="BGPR01002678">
    <property type="protein sequence ID" value="GBM77254.1"/>
    <property type="molecule type" value="Genomic_DNA"/>
</dbReference>
<dbReference type="PANTHER" id="PTHR13531">
    <property type="entry name" value="GEO07735P1-RELATED-RELATED"/>
    <property type="match status" value="1"/>
</dbReference>
<evidence type="ECO:0000256" key="3">
    <source>
        <dbReference type="ARBA" id="ARBA00022989"/>
    </source>
</evidence>
<dbReference type="AlphaFoldDB" id="A0A4Y2II15"/>
<protein>
    <submittedName>
        <fullName evidence="6">Transmembrane protein 17B</fullName>
    </submittedName>
</protein>
<evidence type="ECO:0000313" key="7">
    <source>
        <dbReference type="Proteomes" id="UP000499080"/>
    </source>
</evidence>
<dbReference type="GO" id="GO:0035869">
    <property type="term" value="C:ciliary transition zone"/>
    <property type="evidence" value="ECO:0007669"/>
    <property type="project" value="TreeGrafter"/>
</dbReference>
<evidence type="ECO:0000256" key="2">
    <source>
        <dbReference type="ARBA" id="ARBA00022692"/>
    </source>
</evidence>
<evidence type="ECO:0000313" key="6">
    <source>
        <dbReference type="EMBL" id="GBM77254.1"/>
    </source>
</evidence>
<accession>A0A4Y2II15</accession>